<keyword evidence="3 5" id="KW-0175">Coiled coil</keyword>
<evidence type="ECO:0000256" key="2">
    <source>
        <dbReference type="ARBA" id="ARBA00011255"/>
    </source>
</evidence>
<dbReference type="KEGG" id="mdb:OVN18_01610"/>
<comment type="function">
    <text evidence="5">Required for morphogenesis and for the elongation of the flagellar filament by facilitating polymerization of the flagellin monomers at the tip of growing filament. Forms a capping structure, which prevents flagellin subunits (transported through the central channel of the flagellum) from leaking out without polymerization at the distal end.</text>
</comment>
<comment type="subcellular location">
    <subcellularLocation>
        <location evidence="5">Secreted</location>
    </subcellularLocation>
    <subcellularLocation>
        <location evidence="5">Bacterial flagellum</location>
    </subcellularLocation>
</comment>
<dbReference type="PANTHER" id="PTHR30288:SF0">
    <property type="entry name" value="FLAGELLAR HOOK-ASSOCIATED PROTEIN 2"/>
    <property type="match status" value="1"/>
</dbReference>
<feature type="coiled-coil region" evidence="5">
    <location>
        <begin position="419"/>
        <end position="446"/>
    </location>
</feature>
<dbReference type="EMBL" id="CP113089">
    <property type="protein sequence ID" value="WAB81744.1"/>
    <property type="molecule type" value="Genomic_DNA"/>
</dbReference>
<dbReference type="InterPro" id="IPR003481">
    <property type="entry name" value="FliD_N"/>
</dbReference>
<evidence type="ECO:0000256" key="3">
    <source>
        <dbReference type="ARBA" id="ARBA00023054"/>
    </source>
</evidence>
<dbReference type="GO" id="GO:0071973">
    <property type="term" value="P:bacterial-type flagellum-dependent cell motility"/>
    <property type="evidence" value="ECO:0007669"/>
    <property type="project" value="TreeGrafter"/>
</dbReference>
<protein>
    <recommendedName>
        <fullName evidence="5">Flagellar hook-associated protein 2</fullName>
        <shortName evidence="5">HAP2</shortName>
    </recommendedName>
    <alternativeName>
        <fullName evidence="5">Flagellar cap protein</fullName>
    </alternativeName>
</protein>
<gene>
    <name evidence="8" type="primary">fliD</name>
    <name evidence="8" type="ORF">OVN18_01610</name>
</gene>
<dbReference type="InterPro" id="IPR040026">
    <property type="entry name" value="FliD"/>
</dbReference>
<keyword evidence="8" id="KW-0969">Cilium</keyword>
<comment type="similarity">
    <text evidence="1 5">Belongs to the FliD family.</text>
</comment>
<organism evidence="8 9">
    <name type="scientific">Microcella daejeonensis</name>
    <dbReference type="NCBI Taxonomy" id="2994971"/>
    <lineage>
        <taxon>Bacteria</taxon>
        <taxon>Bacillati</taxon>
        <taxon>Actinomycetota</taxon>
        <taxon>Actinomycetes</taxon>
        <taxon>Micrococcales</taxon>
        <taxon>Microbacteriaceae</taxon>
        <taxon>Microcella</taxon>
    </lineage>
</organism>
<keyword evidence="5" id="KW-0964">Secreted</keyword>
<keyword evidence="4 5" id="KW-0975">Bacterial flagellum</keyword>
<dbReference type="GO" id="GO:0007155">
    <property type="term" value="P:cell adhesion"/>
    <property type="evidence" value="ECO:0007669"/>
    <property type="project" value="InterPro"/>
</dbReference>
<reference evidence="8" key="1">
    <citation type="submission" date="2022-11" db="EMBL/GenBank/DDBJ databases">
        <title>Description of Microcella daejonensis nov. sp, isolated from riverside soil.</title>
        <authorList>
            <person name="Molina K.M."/>
            <person name="Kim S.B."/>
        </authorList>
    </citation>
    <scope>NUCLEOTIDE SEQUENCE</scope>
    <source>
        <strain evidence="8">MMS21-STM12</strain>
    </source>
</reference>
<comment type="subunit">
    <text evidence="2 5">Homopentamer.</text>
</comment>
<evidence type="ECO:0000256" key="5">
    <source>
        <dbReference type="RuleBase" id="RU362066"/>
    </source>
</evidence>
<feature type="domain" description="Flagellar hook-associated protein 2 N-terminal" evidence="6">
    <location>
        <begin position="11"/>
        <end position="106"/>
    </location>
</feature>
<keyword evidence="8" id="KW-0966">Cell projection</keyword>
<keyword evidence="8" id="KW-0282">Flagellum</keyword>
<evidence type="ECO:0000256" key="4">
    <source>
        <dbReference type="ARBA" id="ARBA00023143"/>
    </source>
</evidence>
<proteinExistence type="inferred from homology"/>
<evidence type="ECO:0000256" key="1">
    <source>
        <dbReference type="ARBA" id="ARBA00009764"/>
    </source>
</evidence>
<dbReference type="InterPro" id="IPR010809">
    <property type="entry name" value="FliD_C"/>
</dbReference>
<accession>A0A9E8MLD0</accession>
<sequence length="464" mass="46316">MAGISLPGLSSGLDSASLIASLMQIEAIPRGQLQNSVTTARSQVSAWQTINSTLQTLGTRAASLGEAATTTPSRASSTLEGVTVSATAGAPAGSIDVRIDATAAAHTGVTAASAGWGAGPLALTIVDAQGASHEITAASGSAADVATALRDAGLGLAATAVSAGTDPVTGDPLSRLQVQAGATGAAGAFSLYRGTAAEVAAGTAVDVLAEPGAAIVTTGRDARVTLWAGTAAEQTRTAAGSTFDDLLPGVSLEIAAGTTGTTTISITRDQAAISEAAAGLGTAIKGVLDYLSSVTAVTTSTGSTGSPTTRAGVLTGDSTARDVRNRVTEAVGRPVDGVSPSTIGLSFSATGAVEFDAERFAAALEDDPAGTLATVAALSARVESAVETMSDRFDGLLTRRIEGQEQRITDLGSQIASWDRRLESRRATLERTYAALEVQLGSLNAQGSWLSSQLSSLPTMQRPS</sequence>
<dbReference type="GO" id="GO:0009424">
    <property type="term" value="C:bacterial-type flagellum hook"/>
    <property type="evidence" value="ECO:0007669"/>
    <property type="project" value="UniProtKB-UniRule"/>
</dbReference>
<dbReference type="Pfam" id="PF02465">
    <property type="entry name" value="FliD_N"/>
    <property type="match status" value="1"/>
</dbReference>
<dbReference type="AlphaFoldDB" id="A0A9E8MLD0"/>
<evidence type="ECO:0000313" key="8">
    <source>
        <dbReference type="EMBL" id="WAB81744.1"/>
    </source>
</evidence>
<dbReference type="GO" id="GO:0009421">
    <property type="term" value="C:bacterial-type flagellum filament cap"/>
    <property type="evidence" value="ECO:0007669"/>
    <property type="project" value="InterPro"/>
</dbReference>
<dbReference type="Proteomes" id="UP001164706">
    <property type="component" value="Chromosome"/>
</dbReference>
<dbReference type="RefSeq" id="WP_267781533.1">
    <property type="nucleotide sequence ID" value="NZ_CP113089.1"/>
</dbReference>
<dbReference type="GO" id="GO:0005576">
    <property type="term" value="C:extracellular region"/>
    <property type="evidence" value="ECO:0007669"/>
    <property type="project" value="UniProtKB-SubCell"/>
</dbReference>
<keyword evidence="9" id="KW-1185">Reference proteome</keyword>
<dbReference type="PANTHER" id="PTHR30288">
    <property type="entry name" value="FLAGELLAR CAP/ASSEMBLY PROTEIN FLID"/>
    <property type="match status" value="1"/>
</dbReference>
<dbReference type="Pfam" id="PF07195">
    <property type="entry name" value="FliD_C"/>
    <property type="match status" value="1"/>
</dbReference>
<evidence type="ECO:0000259" key="6">
    <source>
        <dbReference type="Pfam" id="PF02465"/>
    </source>
</evidence>
<feature type="domain" description="Flagellar hook-associated protein 2 C-terminal" evidence="7">
    <location>
        <begin position="236"/>
        <end position="444"/>
    </location>
</feature>
<evidence type="ECO:0000259" key="7">
    <source>
        <dbReference type="Pfam" id="PF07195"/>
    </source>
</evidence>
<name>A0A9E8MLD0_9MICO</name>
<evidence type="ECO:0000313" key="9">
    <source>
        <dbReference type="Proteomes" id="UP001164706"/>
    </source>
</evidence>